<protein>
    <submittedName>
        <fullName evidence="1">Uncharacterized protein</fullName>
    </submittedName>
</protein>
<dbReference type="AlphaFoldDB" id="A0A7W7Z2U9"/>
<keyword evidence="2" id="KW-1185">Reference proteome</keyword>
<organism evidence="1 2">
    <name type="scientific">Rhodopseudomonas rhenobacensis</name>
    <dbReference type="NCBI Taxonomy" id="87461"/>
    <lineage>
        <taxon>Bacteria</taxon>
        <taxon>Pseudomonadati</taxon>
        <taxon>Pseudomonadota</taxon>
        <taxon>Alphaproteobacteria</taxon>
        <taxon>Hyphomicrobiales</taxon>
        <taxon>Nitrobacteraceae</taxon>
        <taxon>Rhodopseudomonas</taxon>
    </lineage>
</organism>
<proteinExistence type="predicted"/>
<reference evidence="1 2" key="1">
    <citation type="submission" date="2020-08" db="EMBL/GenBank/DDBJ databases">
        <title>Genomic Encyclopedia of Type Strains, Phase IV (KMG-IV): sequencing the most valuable type-strain genomes for metagenomic binning, comparative biology and taxonomic classification.</title>
        <authorList>
            <person name="Goeker M."/>
        </authorList>
    </citation>
    <scope>NUCLEOTIDE SEQUENCE [LARGE SCALE GENOMIC DNA]</scope>
    <source>
        <strain evidence="1 2">DSM 12706</strain>
    </source>
</reference>
<dbReference type="EMBL" id="JACHIH010000006">
    <property type="protein sequence ID" value="MBB5046770.1"/>
    <property type="molecule type" value="Genomic_DNA"/>
</dbReference>
<evidence type="ECO:0000313" key="2">
    <source>
        <dbReference type="Proteomes" id="UP000542353"/>
    </source>
</evidence>
<name>A0A7W7Z2U9_9BRAD</name>
<sequence>MTRRSGINVSDHALLRLLERAGAVDVEALRRAVATSIGRAVLVAESIGASEFVIVADGLSYVVKNGVVTTVFPEPRR</sequence>
<evidence type="ECO:0000313" key="1">
    <source>
        <dbReference type="EMBL" id="MBB5046770.1"/>
    </source>
</evidence>
<gene>
    <name evidence="1" type="ORF">HNR60_001518</name>
</gene>
<dbReference type="Proteomes" id="UP000542353">
    <property type="component" value="Unassembled WGS sequence"/>
</dbReference>
<dbReference type="RefSeq" id="WP_184255986.1">
    <property type="nucleotide sequence ID" value="NZ_JACHIH010000006.1"/>
</dbReference>
<comment type="caution">
    <text evidence="1">The sequence shown here is derived from an EMBL/GenBank/DDBJ whole genome shotgun (WGS) entry which is preliminary data.</text>
</comment>
<accession>A0A7W7Z2U9</accession>